<organism evidence="2 3">
    <name type="scientific">Pseudogracilibacillus auburnensis</name>
    <dbReference type="NCBI Taxonomy" id="1494959"/>
    <lineage>
        <taxon>Bacteria</taxon>
        <taxon>Bacillati</taxon>
        <taxon>Bacillota</taxon>
        <taxon>Bacilli</taxon>
        <taxon>Bacillales</taxon>
        <taxon>Bacillaceae</taxon>
        <taxon>Pseudogracilibacillus</taxon>
    </lineage>
</organism>
<feature type="transmembrane region" description="Helical" evidence="1">
    <location>
        <begin position="20"/>
        <end position="44"/>
    </location>
</feature>
<name>A0A2V3W8B6_9BACI</name>
<keyword evidence="1" id="KW-0472">Membrane</keyword>
<keyword evidence="1" id="KW-0812">Transmembrane</keyword>
<accession>A0A2V3W8B6</accession>
<evidence type="ECO:0000313" key="3">
    <source>
        <dbReference type="Proteomes" id="UP000247978"/>
    </source>
</evidence>
<protein>
    <submittedName>
        <fullName evidence="2">Uncharacterized protein</fullName>
    </submittedName>
</protein>
<gene>
    <name evidence="2" type="ORF">DFR56_101527</name>
</gene>
<dbReference type="Proteomes" id="UP000247978">
    <property type="component" value="Unassembled WGS sequence"/>
</dbReference>
<sequence length="50" mass="5500">MINLLELGRPFSKRGAIFPYIVQIGMGGTGGYVIQMVAQMLSIFTQNHSI</sequence>
<evidence type="ECO:0000256" key="1">
    <source>
        <dbReference type="SAM" id="Phobius"/>
    </source>
</evidence>
<comment type="caution">
    <text evidence="2">The sequence shown here is derived from an EMBL/GenBank/DDBJ whole genome shotgun (WGS) entry which is preliminary data.</text>
</comment>
<dbReference type="AlphaFoldDB" id="A0A2V3W8B6"/>
<proteinExistence type="predicted"/>
<evidence type="ECO:0000313" key="2">
    <source>
        <dbReference type="EMBL" id="PXW90613.1"/>
    </source>
</evidence>
<dbReference type="RefSeq" id="WP_242694429.1">
    <property type="nucleotide sequence ID" value="NZ_JADIJL010000001.1"/>
</dbReference>
<keyword evidence="3" id="KW-1185">Reference proteome</keyword>
<reference evidence="2 3" key="1">
    <citation type="submission" date="2018-05" db="EMBL/GenBank/DDBJ databases">
        <title>Genomic Encyclopedia of Type Strains, Phase IV (KMG-IV): sequencing the most valuable type-strain genomes for metagenomic binning, comparative biology and taxonomic classification.</title>
        <authorList>
            <person name="Goeker M."/>
        </authorList>
    </citation>
    <scope>NUCLEOTIDE SEQUENCE [LARGE SCALE GENOMIC DNA]</scope>
    <source>
        <strain evidence="2 3">DSM 28556</strain>
    </source>
</reference>
<dbReference type="EMBL" id="QJJQ01000001">
    <property type="protein sequence ID" value="PXW90613.1"/>
    <property type="molecule type" value="Genomic_DNA"/>
</dbReference>
<keyword evidence="1" id="KW-1133">Transmembrane helix</keyword>